<dbReference type="EMBL" id="BQNB010010815">
    <property type="protein sequence ID" value="GJS82314.1"/>
    <property type="molecule type" value="Genomic_DNA"/>
</dbReference>
<sequence>MSDLIKLGCIKCKKWKCVVTNIYAEITAMVHNTTRGWCWFLSPTSKPGTTERGCGYFMWMDASPGPSHLKVILRELLHVQVILRELLHDQVILRDLHRISEWQSAQIQWRTAYPGAYSALETIADDPQNITSQVRQLIIMEDPYRGSTDEQDRAYRDLKCAKIEISCCRCNIVSLKVKTNGKFGKKEMKVQLILHRWMYKY</sequence>
<organism evidence="1 2">
    <name type="scientific">Tanacetum coccineum</name>
    <dbReference type="NCBI Taxonomy" id="301880"/>
    <lineage>
        <taxon>Eukaryota</taxon>
        <taxon>Viridiplantae</taxon>
        <taxon>Streptophyta</taxon>
        <taxon>Embryophyta</taxon>
        <taxon>Tracheophyta</taxon>
        <taxon>Spermatophyta</taxon>
        <taxon>Magnoliopsida</taxon>
        <taxon>eudicotyledons</taxon>
        <taxon>Gunneridae</taxon>
        <taxon>Pentapetalae</taxon>
        <taxon>asterids</taxon>
        <taxon>campanulids</taxon>
        <taxon>Asterales</taxon>
        <taxon>Asteraceae</taxon>
        <taxon>Asteroideae</taxon>
        <taxon>Anthemideae</taxon>
        <taxon>Anthemidinae</taxon>
        <taxon>Tanacetum</taxon>
    </lineage>
</organism>
<evidence type="ECO:0008006" key="3">
    <source>
        <dbReference type="Google" id="ProtNLM"/>
    </source>
</evidence>
<comment type="caution">
    <text evidence="1">The sequence shown here is derived from an EMBL/GenBank/DDBJ whole genome shotgun (WGS) entry which is preliminary data.</text>
</comment>
<name>A0ABQ4YWT3_9ASTR</name>
<keyword evidence="2" id="KW-1185">Reference proteome</keyword>
<dbReference type="Proteomes" id="UP001151760">
    <property type="component" value="Unassembled WGS sequence"/>
</dbReference>
<accession>A0ABQ4YWT3</accession>
<evidence type="ECO:0000313" key="2">
    <source>
        <dbReference type="Proteomes" id="UP001151760"/>
    </source>
</evidence>
<gene>
    <name evidence="1" type="ORF">Tco_0748855</name>
</gene>
<proteinExistence type="predicted"/>
<reference evidence="1" key="2">
    <citation type="submission" date="2022-01" db="EMBL/GenBank/DDBJ databases">
        <authorList>
            <person name="Yamashiro T."/>
            <person name="Shiraishi A."/>
            <person name="Satake H."/>
            <person name="Nakayama K."/>
        </authorList>
    </citation>
    <scope>NUCLEOTIDE SEQUENCE</scope>
</reference>
<reference evidence="1" key="1">
    <citation type="journal article" date="2022" name="Int. J. Mol. Sci.">
        <title>Draft Genome of Tanacetum Coccineum: Genomic Comparison of Closely Related Tanacetum-Family Plants.</title>
        <authorList>
            <person name="Yamashiro T."/>
            <person name="Shiraishi A."/>
            <person name="Nakayama K."/>
            <person name="Satake H."/>
        </authorList>
    </citation>
    <scope>NUCLEOTIDE SEQUENCE</scope>
</reference>
<evidence type="ECO:0000313" key="1">
    <source>
        <dbReference type="EMBL" id="GJS82314.1"/>
    </source>
</evidence>
<protein>
    <recommendedName>
        <fullName evidence="3">Zinc finger GRF-type domain-containing protein</fullName>
    </recommendedName>
</protein>